<feature type="transmembrane region" description="Helical" evidence="1">
    <location>
        <begin position="115"/>
        <end position="141"/>
    </location>
</feature>
<dbReference type="AlphaFoldDB" id="A0A1I0CR62"/>
<feature type="transmembrane region" description="Helical" evidence="1">
    <location>
        <begin position="239"/>
        <end position="257"/>
    </location>
</feature>
<dbReference type="Pfam" id="PF06182">
    <property type="entry name" value="ABC2_membrane_6"/>
    <property type="match status" value="1"/>
</dbReference>
<dbReference type="RefSeq" id="WP_177180706.1">
    <property type="nucleotide sequence ID" value="NZ_FOHN01000011.1"/>
</dbReference>
<evidence type="ECO:0000313" key="2">
    <source>
        <dbReference type="EMBL" id="SET22137.1"/>
    </source>
</evidence>
<keyword evidence="1" id="KW-0812">Transmembrane</keyword>
<accession>A0A1I0CR62</accession>
<dbReference type="STRING" id="29364.SAMN04487772_11115"/>
<dbReference type="PANTHER" id="PTHR36833">
    <property type="entry name" value="SLR0610 PROTEIN-RELATED"/>
    <property type="match status" value="1"/>
</dbReference>
<sequence>MFGKFQKKLCFYCRLYKKIIIAYLKIRLGYRLDFLVGFFGMLIKSASGIITLSIIFSNVPQIEGWSYYHLLFMYGLSSLVLIPVETFFVNAWALHTHIIQGTFVKYCLKPINTMFFYFSEIVEIKSLLQLFISIPILIISGKKMGIDWSFPLIGAYILYFICGSIILISIYVMAASLGFWLMNSMSIINFAGQVINFSKYPISIYGTFLKAVFTYILPIGFVSYYPMMLMLGKISYGNVVQAIVTAILFGSVGCLIWHKGVEHYSGTGS</sequence>
<proteinExistence type="predicted"/>
<keyword evidence="1" id="KW-1133">Transmembrane helix</keyword>
<feature type="transmembrane region" description="Helical" evidence="1">
    <location>
        <begin position="68"/>
        <end position="94"/>
    </location>
</feature>
<feature type="transmembrane region" description="Helical" evidence="1">
    <location>
        <begin position="153"/>
        <end position="181"/>
    </location>
</feature>
<dbReference type="PANTHER" id="PTHR36833:SF1">
    <property type="entry name" value="INTEGRAL MEMBRANE TRANSPORT PROTEIN"/>
    <property type="match status" value="1"/>
</dbReference>
<reference evidence="2 3" key="1">
    <citation type="submission" date="2016-10" db="EMBL/GenBank/DDBJ databases">
        <authorList>
            <person name="de Groot N.N."/>
        </authorList>
    </citation>
    <scope>NUCLEOTIDE SEQUENCE [LARGE SCALE GENOMIC DNA]</scope>
    <source>
        <strain evidence="2 3">DSM 1801</strain>
    </source>
</reference>
<evidence type="ECO:0000313" key="3">
    <source>
        <dbReference type="Proteomes" id="UP000199800"/>
    </source>
</evidence>
<evidence type="ECO:0000256" key="1">
    <source>
        <dbReference type="SAM" id="Phobius"/>
    </source>
</evidence>
<organism evidence="2 3">
    <name type="scientific">[Clostridium] polysaccharolyticum</name>
    <dbReference type="NCBI Taxonomy" id="29364"/>
    <lineage>
        <taxon>Bacteria</taxon>
        <taxon>Bacillati</taxon>
        <taxon>Bacillota</taxon>
        <taxon>Clostridia</taxon>
        <taxon>Lachnospirales</taxon>
        <taxon>Lachnospiraceae</taxon>
    </lineage>
</organism>
<name>A0A1I0CR62_9FIRM</name>
<protein>
    <submittedName>
        <fullName evidence="2">ABC-2 type transport system permease protein</fullName>
    </submittedName>
</protein>
<feature type="transmembrane region" description="Helical" evidence="1">
    <location>
        <begin position="34"/>
        <end position="56"/>
    </location>
</feature>
<dbReference type="EMBL" id="FOHN01000011">
    <property type="protein sequence ID" value="SET22137.1"/>
    <property type="molecule type" value="Genomic_DNA"/>
</dbReference>
<dbReference type="InterPro" id="IPR010390">
    <property type="entry name" value="ABC-2_transporter-like"/>
</dbReference>
<keyword evidence="3" id="KW-1185">Reference proteome</keyword>
<gene>
    <name evidence="2" type="ORF">SAMN04487772_11115</name>
</gene>
<keyword evidence="1" id="KW-0472">Membrane</keyword>
<feature type="transmembrane region" description="Helical" evidence="1">
    <location>
        <begin position="202"/>
        <end position="227"/>
    </location>
</feature>
<dbReference type="Proteomes" id="UP000199800">
    <property type="component" value="Unassembled WGS sequence"/>
</dbReference>